<reference evidence="1 2" key="1">
    <citation type="submission" date="2018-06" db="EMBL/GenBank/DDBJ databases">
        <title>A transcriptomic atlas of mushroom development highlights an independent origin of complex multicellularity.</title>
        <authorList>
            <consortium name="DOE Joint Genome Institute"/>
            <person name="Krizsan K."/>
            <person name="Almasi E."/>
            <person name="Merenyi Z."/>
            <person name="Sahu N."/>
            <person name="Viragh M."/>
            <person name="Koszo T."/>
            <person name="Mondo S."/>
            <person name="Kiss B."/>
            <person name="Balint B."/>
            <person name="Kues U."/>
            <person name="Barry K."/>
            <person name="Hegedus J.C."/>
            <person name="Henrissat B."/>
            <person name="Johnson J."/>
            <person name="Lipzen A."/>
            <person name="Ohm R."/>
            <person name="Nagy I."/>
            <person name="Pangilinan J."/>
            <person name="Yan J."/>
            <person name="Xiong Y."/>
            <person name="Grigoriev I.V."/>
            <person name="Hibbett D.S."/>
            <person name="Nagy L.G."/>
        </authorList>
    </citation>
    <scope>NUCLEOTIDE SEQUENCE [LARGE SCALE GENOMIC DNA]</scope>
    <source>
        <strain evidence="1 2">SZMC22713</strain>
    </source>
</reference>
<name>A0A4Y7PPA7_9AGAM</name>
<dbReference type="EMBL" id="ML170225">
    <property type="protein sequence ID" value="TDL17214.1"/>
    <property type="molecule type" value="Genomic_DNA"/>
</dbReference>
<proteinExistence type="predicted"/>
<evidence type="ECO:0000313" key="1">
    <source>
        <dbReference type="EMBL" id="TDL17214.1"/>
    </source>
</evidence>
<gene>
    <name evidence="1" type="ORF">BD410DRAFT_794506</name>
</gene>
<dbReference type="AlphaFoldDB" id="A0A4Y7PPA7"/>
<keyword evidence="2" id="KW-1185">Reference proteome</keyword>
<sequence>MHAHNAGSPGIKINLCCVCHSECADLVALLCLNARCLMSGLYNYLLGWPLDSFLWVILIYSPRQISGNPAIKLLTGTVFVLF</sequence>
<organism evidence="1 2">
    <name type="scientific">Rickenella mellea</name>
    <dbReference type="NCBI Taxonomy" id="50990"/>
    <lineage>
        <taxon>Eukaryota</taxon>
        <taxon>Fungi</taxon>
        <taxon>Dikarya</taxon>
        <taxon>Basidiomycota</taxon>
        <taxon>Agaricomycotina</taxon>
        <taxon>Agaricomycetes</taxon>
        <taxon>Hymenochaetales</taxon>
        <taxon>Rickenellaceae</taxon>
        <taxon>Rickenella</taxon>
    </lineage>
</organism>
<evidence type="ECO:0000313" key="2">
    <source>
        <dbReference type="Proteomes" id="UP000294933"/>
    </source>
</evidence>
<protein>
    <submittedName>
        <fullName evidence="1">Uncharacterized protein</fullName>
    </submittedName>
</protein>
<dbReference type="VEuPathDB" id="FungiDB:BD410DRAFT_794506"/>
<accession>A0A4Y7PPA7</accession>
<dbReference type="Proteomes" id="UP000294933">
    <property type="component" value="Unassembled WGS sequence"/>
</dbReference>